<dbReference type="CDD" id="cd17244">
    <property type="entry name" value="RMtype1_S_Apa101655I-TRD2-CR2_like"/>
    <property type="match status" value="1"/>
</dbReference>
<feature type="domain" description="Type I restriction modification DNA specificity" evidence="4">
    <location>
        <begin position="3"/>
        <end position="164"/>
    </location>
</feature>
<dbReference type="RefSeq" id="WP_377506304.1">
    <property type="nucleotide sequence ID" value="NZ_JBHULU010000013.1"/>
</dbReference>
<dbReference type="GO" id="GO:0016787">
    <property type="term" value="F:hydrolase activity"/>
    <property type="evidence" value="ECO:0007669"/>
    <property type="project" value="UniProtKB-KW"/>
</dbReference>
<dbReference type="EMBL" id="JBHULU010000013">
    <property type="protein sequence ID" value="MFD2514200.1"/>
    <property type="molecule type" value="Genomic_DNA"/>
</dbReference>
<name>A0ABW5ILB2_9BACT</name>
<dbReference type="InterPro" id="IPR044946">
    <property type="entry name" value="Restrct_endonuc_typeI_TRD_sf"/>
</dbReference>
<dbReference type="InterPro" id="IPR000055">
    <property type="entry name" value="Restrct_endonuc_typeI_TRD"/>
</dbReference>
<dbReference type="PANTHER" id="PTHR30408:SF12">
    <property type="entry name" value="TYPE I RESTRICTION ENZYME MJAVIII SPECIFICITY SUBUNIT"/>
    <property type="match status" value="1"/>
</dbReference>
<dbReference type="Gene3D" id="3.90.220.20">
    <property type="entry name" value="DNA methylase specificity domains"/>
    <property type="match status" value="2"/>
</dbReference>
<evidence type="ECO:0000256" key="1">
    <source>
        <dbReference type="ARBA" id="ARBA00010923"/>
    </source>
</evidence>
<organism evidence="5 6">
    <name type="scientific">Pontibacter locisalis</name>
    <dbReference type="NCBI Taxonomy" id="1719035"/>
    <lineage>
        <taxon>Bacteria</taxon>
        <taxon>Pseudomonadati</taxon>
        <taxon>Bacteroidota</taxon>
        <taxon>Cytophagia</taxon>
        <taxon>Cytophagales</taxon>
        <taxon>Hymenobacteraceae</taxon>
        <taxon>Pontibacter</taxon>
    </lineage>
</organism>
<sequence>MSWKKVKLSQICDIQIGRTPDRNNSSYWGKGYSWVSIRDLKSDTVFTTKEEITDAAVRECNCKLIPANTLLMSFKLSIGKLAFTKEPVYTNEAIAALLIKDRSKVYNRFLYYALQVADLLRDTDRAVMGATLNKKKLAEIEIILPPLEEQKRIAQVLDKADRLRQKDRQLLQHYDQLLQSVFLDMFGDPGINSKSWNTCLLGDIIETLTDYHANGSYEVLRDNVTLLTTKNYALMVRTTDLENNNFTDNVIYIDEHAYNYLKKTKVYGGEIIINKIGSAGKVYLMPNLETPVSLGMNAFMLRFDQSRATSEFLYYYLTSEFATTEIQKRVKGAVTKTINKDSIREIPVLLPPLQLQEKFIAVIKKIVKQKAAVETTLKGSNNLFQSLLQKAFKGELQLKDEKPTAKPKFVVSSIL</sequence>
<proteinExistence type="inferred from homology"/>
<reference evidence="6" key="1">
    <citation type="journal article" date="2019" name="Int. J. Syst. Evol. Microbiol.">
        <title>The Global Catalogue of Microorganisms (GCM) 10K type strain sequencing project: providing services to taxonomists for standard genome sequencing and annotation.</title>
        <authorList>
            <consortium name="The Broad Institute Genomics Platform"/>
            <consortium name="The Broad Institute Genome Sequencing Center for Infectious Disease"/>
            <person name="Wu L."/>
            <person name="Ma J."/>
        </authorList>
    </citation>
    <scope>NUCLEOTIDE SEQUENCE [LARGE SCALE GENOMIC DNA]</scope>
    <source>
        <strain evidence="6">KCTC 42498</strain>
    </source>
</reference>
<dbReference type="GO" id="GO:0004519">
    <property type="term" value="F:endonuclease activity"/>
    <property type="evidence" value="ECO:0007669"/>
    <property type="project" value="UniProtKB-KW"/>
</dbReference>
<dbReference type="InterPro" id="IPR052021">
    <property type="entry name" value="Type-I_RS_S_subunit"/>
</dbReference>
<comment type="similarity">
    <text evidence="1">Belongs to the type-I restriction system S methylase family.</text>
</comment>
<keyword evidence="5" id="KW-0378">Hydrolase</keyword>
<gene>
    <name evidence="5" type="ORF">ACFSRY_10005</name>
</gene>
<feature type="domain" description="Type I restriction modification DNA specificity" evidence="4">
    <location>
        <begin position="235"/>
        <end position="376"/>
    </location>
</feature>
<dbReference type="EC" id="3.1.21.-" evidence="5"/>
<evidence type="ECO:0000313" key="5">
    <source>
        <dbReference type="EMBL" id="MFD2514200.1"/>
    </source>
</evidence>
<dbReference type="SUPFAM" id="SSF116734">
    <property type="entry name" value="DNA methylase specificity domain"/>
    <property type="match status" value="2"/>
</dbReference>
<accession>A0ABW5ILB2</accession>
<keyword evidence="5" id="KW-0255">Endonuclease</keyword>
<evidence type="ECO:0000259" key="4">
    <source>
        <dbReference type="Pfam" id="PF01420"/>
    </source>
</evidence>
<evidence type="ECO:0000313" key="6">
    <source>
        <dbReference type="Proteomes" id="UP001597544"/>
    </source>
</evidence>
<dbReference type="Pfam" id="PF01420">
    <property type="entry name" value="Methylase_S"/>
    <property type="match status" value="2"/>
</dbReference>
<comment type="caution">
    <text evidence="5">The sequence shown here is derived from an EMBL/GenBank/DDBJ whole genome shotgun (WGS) entry which is preliminary data.</text>
</comment>
<keyword evidence="6" id="KW-1185">Reference proteome</keyword>
<keyword evidence="5" id="KW-0540">Nuclease</keyword>
<dbReference type="Proteomes" id="UP001597544">
    <property type="component" value="Unassembled WGS sequence"/>
</dbReference>
<keyword evidence="3" id="KW-0238">DNA-binding</keyword>
<evidence type="ECO:0000256" key="3">
    <source>
        <dbReference type="ARBA" id="ARBA00023125"/>
    </source>
</evidence>
<dbReference type="PANTHER" id="PTHR30408">
    <property type="entry name" value="TYPE-1 RESTRICTION ENZYME ECOKI SPECIFICITY PROTEIN"/>
    <property type="match status" value="1"/>
</dbReference>
<keyword evidence="2" id="KW-0680">Restriction system</keyword>
<protein>
    <submittedName>
        <fullName evidence="5">Restriction endonuclease subunit S</fullName>
        <ecNumber evidence="5">3.1.21.-</ecNumber>
    </submittedName>
</protein>
<evidence type="ECO:0000256" key="2">
    <source>
        <dbReference type="ARBA" id="ARBA00022747"/>
    </source>
</evidence>